<accession>A0ABM7NUX8</accession>
<reference evidence="2 3" key="1">
    <citation type="journal article" date="2022" name="Int. J. Syst. Evol. Microbiol.">
        <title>Prevotella herbatica sp. nov., a plant polysaccharide-decomposing anaerobic bacterium isolated from a methanogenic reactor.</title>
        <authorList>
            <person name="Uek A."/>
            <person name="Tonouchi A."/>
            <person name="Kaku N."/>
            <person name="Ueki K."/>
        </authorList>
    </citation>
    <scope>NUCLEOTIDE SEQUENCE [LARGE SCALE GENOMIC DNA]</scope>
    <source>
        <strain evidence="2 3">WR041</strain>
    </source>
</reference>
<feature type="transmembrane region" description="Helical" evidence="1">
    <location>
        <begin position="101"/>
        <end position="121"/>
    </location>
</feature>
<keyword evidence="1" id="KW-0472">Membrane</keyword>
<protein>
    <submittedName>
        <fullName evidence="2">Membrane protein</fullName>
    </submittedName>
</protein>
<keyword evidence="3" id="KW-1185">Reference proteome</keyword>
<feature type="transmembrane region" description="Helical" evidence="1">
    <location>
        <begin position="39"/>
        <end position="64"/>
    </location>
</feature>
<name>A0ABM7NUX8_9BACT</name>
<dbReference type="EMBL" id="AP024484">
    <property type="protein sequence ID" value="BCS84287.1"/>
    <property type="molecule type" value="Genomic_DNA"/>
</dbReference>
<sequence length="184" mass="19918">MWLHNASLPMIILSLLVLQVGMGVGSMDNLGRMIRSIHWQMFLLPACTIVGTLLFTSLAFLFFSNHKLGDIMAIGSGFGYYSLSSVLIAQMKTITVGPAQATQLATIALLTNVVRELLALFGCKYFTRKGSCFAAISIAGINSMDVCLPSILRAANDKTLVPVAVFHGIILEISIPMLIAFFCQ</sequence>
<feature type="transmembrane region" description="Helical" evidence="1">
    <location>
        <begin position="71"/>
        <end position="89"/>
    </location>
</feature>
<evidence type="ECO:0000313" key="2">
    <source>
        <dbReference type="EMBL" id="BCS84287.1"/>
    </source>
</evidence>
<dbReference type="PANTHER" id="PTHR35804:SF1">
    <property type="entry name" value="LYSINE EXPORTER LYSO"/>
    <property type="match status" value="1"/>
</dbReference>
<dbReference type="PANTHER" id="PTHR35804">
    <property type="entry name" value="LYSINE EXPORTER LYSO"/>
    <property type="match status" value="1"/>
</dbReference>
<organism evidence="2 3">
    <name type="scientific">Prevotella herbatica</name>
    <dbReference type="NCBI Taxonomy" id="2801997"/>
    <lineage>
        <taxon>Bacteria</taxon>
        <taxon>Pseudomonadati</taxon>
        <taxon>Bacteroidota</taxon>
        <taxon>Bacteroidia</taxon>
        <taxon>Bacteroidales</taxon>
        <taxon>Prevotellaceae</taxon>
        <taxon>Prevotella</taxon>
    </lineage>
</organism>
<dbReference type="Proteomes" id="UP001319045">
    <property type="component" value="Chromosome"/>
</dbReference>
<keyword evidence="1" id="KW-1133">Transmembrane helix</keyword>
<proteinExistence type="predicted"/>
<feature type="transmembrane region" description="Helical" evidence="1">
    <location>
        <begin position="164"/>
        <end position="183"/>
    </location>
</feature>
<keyword evidence="1" id="KW-0812">Transmembrane</keyword>
<dbReference type="Pfam" id="PF03956">
    <property type="entry name" value="Lys_export"/>
    <property type="match status" value="1"/>
</dbReference>
<evidence type="ECO:0000313" key="3">
    <source>
        <dbReference type="Proteomes" id="UP001319045"/>
    </source>
</evidence>
<gene>
    <name evidence="2" type="ORF">prwr041_01800</name>
</gene>
<feature type="transmembrane region" description="Helical" evidence="1">
    <location>
        <begin position="133"/>
        <end position="152"/>
    </location>
</feature>
<evidence type="ECO:0000256" key="1">
    <source>
        <dbReference type="SAM" id="Phobius"/>
    </source>
</evidence>
<dbReference type="InterPro" id="IPR005642">
    <property type="entry name" value="LysO"/>
</dbReference>